<feature type="signal peptide" evidence="1">
    <location>
        <begin position="1"/>
        <end position="20"/>
    </location>
</feature>
<evidence type="ECO:0000313" key="2">
    <source>
        <dbReference type="EMBL" id="SDM53556.1"/>
    </source>
</evidence>
<protein>
    <submittedName>
        <fullName evidence="2">Uncharacterized protein</fullName>
    </submittedName>
</protein>
<dbReference type="Proteomes" id="UP000183200">
    <property type="component" value="Unassembled WGS sequence"/>
</dbReference>
<dbReference type="EMBL" id="FNGY01000004">
    <property type="protein sequence ID" value="SDM53556.1"/>
    <property type="molecule type" value="Genomic_DNA"/>
</dbReference>
<gene>
    <name evidence="2" type="ORF">SAMN05421820_10424</name>
</gene>
<name>A0A1G9U0T6_9SPHI</name>
<organism evidence="2 3">
    <name type="scientific">Pedobacter steynii</name>
    <dbReference type="NCBI Taxonomy" id="430522"/>
    <lineage>
        <taxon>Bacteria</taxon>
        <taxon>Pseudomonadati</taxon>
        <taxon>Bacteroidota</taxon>
        <taxon>Sphingobacteriia</taxon>
        <taxon>Sphingobacteriales</taxon>
        <taxon>Sphingobacteriaceae</taxon>
        <taxon>Pedobacter</taxon>
    </lineage>
</organism>
<accession>A0A1G9U0T6</accession>
<keyword evidence="1" id="KW-0732">Signal</keyword>
<dbReference type="RefSeq" id="WP_074607052.1">
    <property type="nucleotide sequence ID" value="NZ_FNGY01000004.1"/>
</dbReference>
<feature type="chain" id="PRO_5010212518" evidence="1">
    <location>
        <begin position="21"/>
        <end position="342"/>
    </location>
</feature>
<proteinExistence type="predicted"/>
<sequence length="342" mass="38519">MKRYLVLALLVAGHYSAAFCQDENLKKETLKKKYENSDIGQEIDKKMRSDVQYPDSIVLAPLHFINTYIPLDKAGFDFTSISLDVVVKTKIPKGYNFYISPFNGTFNEIQFYAGIQTSSDGIPAKGGKERKIGRGGIFSRWMERDTAALKATGYYASSDGEGDFISVRNKVKWDQGTYRLTLYKSGEVDGKPVPPDYKGKDLIFAWGEYEHSWVTMSVEDLKTGKKYIIGSMAFPGKKLLFGNYNAIFLEQYGSVINFAKEKPKATPLAVNYKDLPVVKLEIKNLMLNGKLVIPKAVITNPNLTHHPEQSKIAMPIPILSKDAYDPKTGTISYEVGEFQRWK</sequence>
<dbReference type="AlphaFoldDB" id="A0A1G9U0T6"/>
<reference evidence="3" key="1">
    <citation type="submission" date="2016-10" db="EMBL/GenBank/DDBJ databases">
        <authorList>
            <person name="Varghese N."/>
            <person name="Submissions S."/>
        </authorList>
    </citation>
    <scope>NUCLEOTIDE SEQUENCE [LARGE SCALE GENOMIC DNA]</scope>
    <source>
        <strain evidence="3">DSM 19110</strain>
    </source>
</reference>
<dbReference type="OrthoDB" id="750023at2"/>
<evidence type="ECO:0000313" key="3">
    <source>
        <dbReference type="Proteomes" id="UP000183200"/>
    </source>
</evidence>
<evidence type="ECO:0000256" key="1">
    <source>
        <dbReference type="SAM" id="SignalP"/>
    </source>
</evidence>
<keyword evidence="3" id="KW-1185">Reference proteome</keyword>